<dbReference type="EMBL" id="ML996081">
    <property type="protein sequence ID" value="KAF2158188.1"/>
    <property type="molecule type" value="Genomic_DNA"/>
</dbReference>
<evidence type="ECO:0000256" key="1">
    <source>
        <dbReference type="SAM" id="MobiDB-lite"/>
    </source>
</evidence>
<dbReference type="OrthoDB" id="3930286at2759"/>
<proteinExistence type="predicted"/>
<comment type="caution">
    <text evidence="2">The sequence shown here is derived from an EMBL/GenBank/DDBJ whole genome shotgun (WGS) entry which is preliminary data.</text>
</comment>
<protein>
    <submittedName>
        <fullName evidence="2">Uncharacterized protein</fullName>
    </submittedName>
</protein>
<name>A0A9P4MME4_9PEZI</name>
<evidence type="ECO:0000313" key="3">
    <source>
        <dbReference type="Proteomes" id="UP000799439"/>
    </source>
</evidence>
<sequence>MPRGRKRAASTEPAEPVQAKRHFFPSEDYIKKGCPDGGYERAGGHTIYERKYYNTGRVYLIDDGIEPSTDTDAYDAAHMPIYLKPPTSVHRKKCNDMHGLFTDLSPYRVTRVPSFPSYDDWKVWWNRQIRNWQPEDLITIYFHGNAGKNGKRYTWYMSQSAFDVNVCEFMTRLIDSGHDLMFLLECYLPTRFVDKWELTEKVIKAKSAVEIFATGRPGQSADDCLLPNEFTHRLGLAFYRCVKQKGKITHWSTKGWSPPELLKGDELDNNPLKMELMRTTPPDHLLDMITGKIRDKDTRELVDSKIYRITLDKHHVQARRKLIFCKDTIEDTVRERRLRQIRISLGMITWLTNADSSDDESTDDEGFVESEQNGGDDKPDEGTPADPEPTEGAHEGAMATDDTQEDRYAGVRRALTLFLQDDE</sequence>
<dbReference type="Proteomes" id="UP000799439">
    <property type="component" value="Unassembled WGS sequence"/>
</dbReference>
<keyword evidence="3" id="KW-1185">Reference proteome</keyword>
<feature type="region of interest" description="Disordered" evidence="1">
    <location>
        <begin position="354"/>
        <end position="407"/>
    </location>
</feature>
<gene>
    <name evidence="2" type="ORF">K461DRAFT_290435</name>
</gene>
<dbReference type="AlphaFoldDB" id="A0A9P4MME4"/>
<evidence type="ECO:0000313" key="2">
    <source>
        <dbReference type="EMBL" id="KAF2158188.1"/>
    </source>
</evidence>
<feature type="compositionally biased region" description="Acidic residues" evidence="1">
    <location>
        <begin position="356"/>
        <end position="368"/>
    </location>
</feature>
<accession>A0A9P4MME4</accession>
<organism evidence="2 3">
    <name type="scientific">Myriangium duriaei CBS 260.36</name>
    <dbReference type="NCBI Taxonomy" id="1168546"/>
    <lineage>
        <taxon>Eukaryota</taxon>
        <taxon>Fungi</taxon>
        <taxon>Dikarya</taxon>
        <taxon>Ascomycota</taxon>
        <taxon>Pezizomycotina</taxon>
        <taxon>Dothideomycetes</taxon>
        <taxon>Dothideomycetidae</taxon>
        <taxon>Myriangiales</taxon>
        <taxon>Myriangiaceae</taxon>
        <taxon>Myriangium</taxon>
    </lineage>
</organism>
<reference evidence="2" key="1">
    <citation type="journal article" date="2020" name="Stud. Mycol.">
        <title>101 Dothideomycetes genomes: a test case for predicting lifestyles and emergence of pathogens.</title>
        <authorList>
            <person name="Haridas S."/>
            <person name="Albert R."/>
            <person name="Binder M."/>
            <person name="Bloem J."/>
            <person name="Labutti K."/>
            <person name="Salamov A."/>
            <person name="Andreopoulos B."/>
            <person name="Baker S."/>
            <person name="Barry K."/>
            <person name="Bills G."/>
            <person name="Bluhm B."/>
            <person name="Cannon C."/>
            <person name="Castanera R."/>
            <person name="Culley D."/>
            <person name="Daum C."/>
            <person name="Ezra D."/>
            <person name="Gonzalez J."/>
            <person name="Henrissat B."/>
            <person name="Kuo A."/>
            <person name="Liang C."/>
            <person name="Lipzen A."/>
            <person name="Lutzoni F."/>
            <person name="Magnuson J."/>
            <person name="Mondo S."/>
            <person name="Nolan M."/>
            <person name="Ohm R."/>
            <person name="Pangilinan J."/>
            <person name="Park H.-J."/>
            <person name="Ramirez L."/>
            <person name="Alfaro M."/>
            <person name="Sun H."/>
            <person name="Tritt A."/>
            <person name="Yoshinaga Y."/>
            <person name="Zwiers L.-H."/>
            <person name="Turgeon B."/>
            <person name="Goodwin S."/>
            <person name="Spatafora J."/>
            <person name="Crous P."/>
            <person name="Grigoriev I."/>
        </authorList>
    </citation>
    <scope>NUCLEOTIDE SEQUENCE</scope>
    <source>
        <strain evidence="2">CBS 260.36</strain>
    </source>
</reference>